<keyword evidence="7" id="KW-0539">Nucleus</keyword>
<evidence type="ECO:0000256" key="6">
    <source>
        <dbReference type="ARBA" id="ARBA00022801"/>
    </source>
</evidence>
<keyword evidence="5" id="KW-0479">Metal-binding</keyword>
<dbReference type="GO" id="GO:0005634">
    <property type="term" value="C:nucleus"/>
    <property type="evidence" value="ECO:0007669"/>
    <property type="project" value="UniProtKB-SubCell"/>
</dbReference>
<dbReference type="PANTHER" id="PTHR22930">
    <property type="match status" value="1"/>
</dbReference>
<accession>A0AAQ4FET0</accession>
<evidence type="ECO:0000256" key="4">
    <source>
        <dbReference type="ARBA" id="ARBA00022722"/>
    </source>
</evidence>
<reference evidence="10 11" key="1">
    <citation type="journal article" date="2023" name="Arcadia Sci">
        <title>De novo assembly of a long-read Amblyomma americanum tick genome.</title>
        <authorList>
            <person name="Chou S."/>
            <person name="Poskanzer K.E."/>
            <person name="Rollins M."/>
            <person name="Thuy-Boun P.S."/>
        </authorList>
    </citation>
    <scope>NUCLEOTIDE SEQUENCE [LARGE SCALE GENOMIC DNA]</scope>
    <source>
        <strain evidence="10">F_SG_1</strain>
        <tissue evidence="10">Salivary glands</tissue>
    </source>
</reference>
<dbReference type="EMBL" id="JARKHS020003844">
    <property type="protein sequence ID" value="KAK8785172.1"/>
    <property type="molecule type" value="Genomic_DNA"/>
</dbReference>
<dbReference type="PANTHER" id="PTHR22930:SF85">
    <property type="entry name" value="GH03217P-RELATED"/>
    <property type="match status" value="1"/>
</dbReference>
<dbReference type="GO" id="GO:0016787">
    <property type="term" value="F:hydrolase activity"/>
    <property type="evidence" value="ECO:0007669"/>
    <property type="project" value="UniProtKB-KW"/>
</dbReference>
<feature type="domain" description="DDE Tnp4" evidence="9">
    <location>
        <begin position="163"/>
        <end position="316"/>
    </location>
</feature>
<dbReference type="GO" id="GO:0046872">
    <property type="term" value="F:metal ion binding"/>
    <property type="evidence" value="ECO:0007669"/>
    <property type="project" value="UniProtKB-KW"/>
</dbReference>
<dbReference type="InterPro" id="IPR045249">
    <property type="entry name" value="HARBI1-like"/>
</dbReference>
<evidence type="ECO:0000256" key="1">
    <source>
        <dbReference type="ARBA" id="ARBA00001968"/>
    </source>
</evidence>
<keyword evidence="4" id="KW-0540">Nuclease</keyword>
<gene>
    <name evidence="10" type="ORF">V5799_008463</name>
</gene>
<keyword evidence="6" id="KW-0378">Hydrolase</keyword>
<comment type="similarity">
    <text evidence="3">Belongs to the HARBI1 family.</text>
</comment>
<name>A0AAQ4FET0_AMBAM</name>
<dbReference type="AlphaFoldDB" id="A0AAQ4FET0"/>
<evidence type="ECO:0000259" key="9">
    <source>
        <dbReference type="Pfam" id="PF13359"/>
    </source>
</evidence>
<evidence type="ECO:0000313" key="10">
    <source>
        <dbReference type="EMBL" id="KAK8785172.1"/>
    </source>
</evidence>
<evidence type="ECO:0000256" key="7">
    <source>
        <dbReference type="ARBA" id="ARBA00023242"/>
    </source>
</evidence>
<feature type="region of interest" description="Disordered" evidence="8">
    <location>
        <begin position="16"/>
        <end position="42"/>
    </location>
</feature>
<organism evidence="10 11">
    <name type="scientific">Amblyomma americanum</name>
    <name type="common">Lone star tick</name>
    <dbReference type="NCBI Taxonomy" id="6943"/>
    <lineage>
        <taxon>Eukaryota</taxon>
        <taxon>Metazoa</taxon>
        <taxon>Ecdysozoa</taxon>
        <taxon>Arthropoda</taxon>
        <taxon>Chelicerata</taxon>
        <taxon>Arachnida</taxon>
        <taxon>Acari</taxon>
        <taxon>Parasitiformes</taxon>
        <taxon>Ixodida</taxon>
        <taxon>Ixodoidea</taxon>
        <taxon>Ixodidae</taxon>
        <taxon>Amblyomminae</taxon>
        <taxon>Amblyomma</taxon>
    </lineage>
</organism>
<feature type="compositionally biased region" description="Acidic residues" evidence="8">
    <location>
        <begin position="22"/>
        <end position="42"/>
    </location>
</feature>
<evidence type="ECO:0000256" key="2">
    <source>
        <dbReference type="ARBA" id="ARBA00004123"/>
    </source>
</evidence>
<dbReference type="GO" id="GO:0004518">
    <property type="term" value="F:nuclease activity"/>
    <property type="evidence" value="ECO:0007669"/>
    <property type="project" value="UniProtKB-KW"/>
</dbReference>
<comment type="caution">
    <text evidence="10">The sequence shown here is derived from an EMBL/GenBank/DDBJ whole genome shotgun (WGS) entry which is preliminary data.</text>
</comment>
<comment type="subcellular location">
    <subcellularLocation>
        <location evidence="2">Nucleus</location>
    </subcellularLocation>
</comment>
<dbReference type="Pfam" id="PF13359">
    <property type="entry name" value="DDE_Tnp_4"/>
    <property type="match status" value="1"/>
</dbReference>
<evidence type="ECO:0000313" key="11">
    <source>
        <dbReference type="Proteomes" id="UP001321473"/>
    </source>
</evidence>
<proteinExistence type="inferred from homology"/>
<evidence type="ECO:0000256" key="8">
    <source>
        <dbReference type="SAM" id="MobiDB-lite"/>
    </source>
</evidence>
<keyword evidence="11" id="KW-1185">Reference proteome</keyword>
<dbReference type="InterPro" id="IPR027806">
    <property type="entry name" value="HARBI1_dom"/>
</dbReference>
<protein>
    <recommendedName>
        <fullName evidence="9">DDE Tnp4 domain-containing protein</fullName>
    </recommendedName>
</protein>
<evidence type="ECO:0000256" key="5">
    <source>
        <dbReference type="ARBA" id="ARBA00022723"/>
    </source>
</evidence>
<sequence length="378" mass="42706">MDGSNLASRRAALILLHGSDSSDSDTESSESSSEDSSETDSECEAAVYKRAFDEMFRLPAKRPKVVGFVEDVVGQYSDDEVPYNSLVLVYNQKEKKPFSEILCSLVPQALSAVAACSGATDSKIRCFTCVSLKQSRRSAGKICRNSRVGFNLVSGIAGVIGCIDGSYVKIQCPDNKVASTYCNRHHYLSLTLQAVCDHKRRFVDTFIGCSSKIHDSRIFKLSSLPKKLPRLCEDNTYHLLGDAAYPLRPYLLTPFREYGALPKAHKDFNKTFSATRVLIENSFSNLKKRFRQLMYLELRTLEWLNKFIIAWCVLHNLRIDYGDLEPDEPNDSVTPQDIEWHQESCTDDLDETAEEVLLRRLGGIKRNKVVEVVLRKQY</sequence>
<dbReference type="Proteomes" id="UP001321473">
    <property type="component" value="Unassembled WGS sequence"/>
</dbReference>
<comment type="cofactor">
    <cofactor evidence="1">
        <name>a divalent metal cation</name>
        <dbReference type="ChEBI" id="CHEBI:60240"/>
    </cofactor>
</comment>
<evidence type="ECO:0000256" key="3">
    <source>
        <dbReference type="ARBA" id="ARBA00006958"/>
    </source>
</evidence>